<dbReference type="GO" id="GO:0043565">
    <property type="term" value="F:sequence-specific DNA binding"/>
    <property type="evidence" value="ECO:0007669"/>
    <property type="project" value="InterPro"/>
</dbReference>
<dbReference type="SUPFAM" id="SSF46689">
    <property type="entry name" value="Homeodomain-like"/>
    <property type="match status" value="1"/>
</dbReference>
<gene>
    <name evidence="2" type="ORF">SCARUB_04064</name>
</gene>
<reference evidence="2 3" key="1">
    <citation type="submission" date="2016-07" db="EMBL/GenBank/DDBJ databases">
        <title>Draft genome of Scalindua rubra, obtained from a brine-seawater interface in the Red Sea, sheds light on salt adaptation in anammox bacteria.</title>
        <authorList>
            <person name="Speth D.R."/>
            <person name="Lagkouvardos I."/>
            <person name="Wang Y."/>
            <person name="Qian P.-Y."/>
            <person name="Dutilh B.E."/>
            <person name="Jetten M.S."/>
        </authorList>
    </citation>
    <scope>NUCLEOTIDE SEQUENCE [LARGE SCALE GENOMIC DNA]</scope>
    <source>
        <strain evidence="2">BSI-1</strain>
    </source>
</reference>
<feature type="domain" description="DNA binding HTH" evidence="1">
    <location>
        <begin position="46"/>
        <end position="84"/>
    </location>
</feature>
<dbReference type="EMBL" id="MAYW01000172">
    <property type="protein sequence ID" value="ODS30820.1"/>
    <property type="molecule type" value="Genomic_DNA"/>
</dbReference>
<sequence>MGSERSQNYGKLLGAVKRLRMIESLEVGLSKFETALRRGEALPLSEVEEIFTRKALNVTKGNISVAAEKLGISRSTIYRKMQELGIRIEDYQAASI</sequence>
<proteinExistence type="predicted"/>
<evidence type="ECO:0000259" key="1">
    <source>
        <dbReference type="Pfam" id="PF02954"/>
    </source>
</evidence>
<evidence type="ECO:0000313" key="3">
    <source>
        <dbReference type="Proteomes" id="UP000094056"/>
    </source>
</evidence>
<name>A0A1E3X5A2_9BACT</name>
<comment type="caution">
    <text evidence="2">The sequence shown here is derived from an EMBL/GenBank/DDBJ whole genome shotgun (WGS) entry which is preliminary data.</text>
</comment>
<accession>A0A1E3X5A2</accession>
<dbReference type="PRINTS" id="PR01590">
    <property type="entry name" value="HTHFIS"/>
</dbReference>
<dbReference type="Pfam" id="PF02954">
    <property type="entry name" value="HTH_8"/>
    <property type="match status" value="1"/>
</dbReference>
<protein>
    <submittedName>
        <fullName evidence="2">Response regulator</fullName>
    </submittedName>
</protein>
<organism evidence="2 3">
    <name type="scientific">Candidatus Scalindua rubra</name>
    <dbReference type="NCBI Taxonomy" id="1872076"/>
    <lineage>
        <taxon>Bacteria</taxon>
        <taxon>Pseudomonadati</taxon>
        <taxon>Planctomycetota</taxon>
        <taxon>Candidatus Brocadiia</taxon>
        <taxon>Candidatus Brocadiales</taxon>
        <taxon>Candidatus Scalinduaceae</taxon>
        <taxon>Candidatus Scalindua</taxon>
    </lineage>
</organism>
<dbReference type="Gene3D" id="1.10.10.60">
    <property type="entry name" value="Homeodomain-like"/>
    <property type="match status" value="1"/>
</dbReference>
<dbReference type="InterPro" id="IPR002197">
    <property type="entry name" value="HTH_Fis"/>
</dbReference>
<dbReference type="AlphaFoldDB" id="A0A1E3X5A2"/>
<evidence type="ECO:0000313" key="2">
    <source>
        <dbReference type="EMBL" id="ODS30820.1"/>
    </source>
</evidence>
<dbReference type="Proteomes" id="UP000094056">
    <property type="component" value="Unassembled WGS sequence"/>
</dbReference>
<dbReference type="InterPro" id="IPR009057">
    <property type="entry name" value="Homeodomain-like_sf"/>
</dbReference>